<name>A0A0A8YXJ4_ARUDO</name>
<evidence type="ECO:0000313" key="1">
    <source>
        <dbReference type="EMBL" id="JAD31874.1"/>
    </source>
</evidence>
<organism evidence="1">
    <name type="scientific">Arundo donax</name>
    <name type="common">Giant reed</name>
    <name type="synonym">Donax arundinaceus</name>
    <dbReference type="NCBI Taxonomy" id="35708"/>
    <lineage>
        <taxon>Eukaryota</taxon>
        <taxon>Viridiplantae</taxon>
        <taxon>Streptophyta</taxon>
        <taxon>Embryophyta</taxon>
        <taxon>Tracheophyta</taxon>
        <taxon>Spermatophyta</taxon>
        <taxon>Magnoliopsida</taxon>
        <taxon>Liliopsida</taxon>
        <taxon>Poales</taxon>
        <taxon>Poaceae</taxon>
        <taxon>PACMAD clade</taxon>
        <taxon>Arundinoideae</taxon>
        <taxon>Arundineae</taxon>
        <taxon>Arundo</taxon>
    </lineage>
</organism>
<dbReference type="EMBL" id="GBRH01266021">
    <property type="protein sequence ID" value="JAD31874.1"/>
    <property type="molecule type" value="Transcribed_RNA"/>
</dbReference>
<reference evidence="1" key="1">
    <citation type="submission" date="2014-09" db="EMBL/GenBank/DDBJ databases">
        <authorList>
            <person name="Magalhaes I.L.F."/>
            <person name="Oliveira U."/>
            <person name="Santos F.R."/>
            <person name="Vidigal T.H.D.A."/>
            <person name="Brescovit A.D."/>
            <person name="Santos A.J."/>
        </authorList>
    </citation>
    <scope>NUCLEOTIDE SEQUENCE</scope>
    <source>
        <tissue evidence="1">Shoot tissue taken approximately 20 cm above the soil surface</tissue>
    </source>
</reference>
<reference evidence="1" key="2">
    <citation type="journal article" date="2015" name="Data Brief">
        <title>Shoot transcriptome of the giant reed, Arundo donax.</title>
        <authorList>
            <person name="Barrero R.A."/>
            <person name="Guerrero F.D."/>
            <person name="Moolhuijzen P."/>
            <person name="Goolsby J.A."/>
            <person name="Tidwell J."/>
            <person name="Bellgard S.E."/>
            <person name="Bellgard M.I."/>
        </authorList>
    </citation>
    <scope>NUCLEOTIDE SEQUENCE</scope>
    <source>
        <tissue evidence="1">Shoot tissue taken approximately 20 cm above the soil surface</tissue>
    </source>
</reference>
<protein>
    <submittedName>
        <fullName evidence="1">Uncharacterized protein</fullName>
    </submittedName>
</protein>
<sequence>MSLDEFSKFVPCIE</sequence>
<proteinExistence type="predicted"/>
<accession>A0A0A8YXJ4</accession>